<evidence type="ECO:0000313" key="7">
    <source>
        <dbReference type="EMBL" id="TBU53578.1"/>
    </source>
</evidence>
<evidence type="ECO:0000256" key="4">
    <source>
        <dbReference type="PROSITE-ProRule" id="PRU00134"/>
    </source>
</evidence>
<keyword evidence="1" id="KW-0479">Metal-binding</keyword>
<sequence>MADKLCRNARLNNPLPPDTDFSEEESKELQTLTHLPLVECSCYPAFSAKYLTRLDSSLRPLKRETQRKAISTYIQILSLLPDPTDNPYLGKFLQSPNAAGLPNLVASNFVQGIDWLRPSGPGHICTLLIHFLFWCDTSFGDDNKASIDKATRDALAARVADILAQPGIDRLPESQLIKLERLKGILISIEYMPGGYYLQSTNDFLKGQIRGQEECLACMDEDPGMLCSQCKAVRFCGKECQLKAWRSGHKNRCWVMVE</sequence>
<protein>
    <recommendedName>
        <fullName evidence="6">MYND-type domain-containing protein</fullName>
    </recommendedName>
</protein>
<dbReference type="InterPro" id="IPR002893">
    <property type="entry name" value="Znf_MYND"/>
</dbReference>
<keyword evidence="8" id="KW-1185">Reference proteome</keyword>
<dbReference type="EMBL" id="ML145210">
    <property type="protein sequence ID" value="TBU53578.1"/>
    <property type="molecule type" value="Genomic_DNA"/>
</dbReference>
<evidence type="ECO:0000313" key="8">
    <source>
        <dbReference type="Proteomes" id="UP000292082"/>
    </source>
</evidence>
<evidence type="ECO:0000259" key="6">
    <source>
        <dbReference type="PROSITE" id="PS50865"/>
    </source>
</evidence>
<keyword evidence="2 4" id="KW-0863">Zinc-finger</keyword>
<dbReference type="PROSITE" id="PS01360">
    <property type="entry name" value="ZF_MYND_1"/>
    <property type="match status" value="1"/>
</dbReference>
<evidence type="ECO:0000256" key="2">
    <source>
        <dbReference type="ARBA" id="ARBA00022771"/>
    </source>
</evidence>
<gene>
    <name evidence="7" type="ORF">BD310DRAFT_991480</name>
</gene>
<dbReference type="STRING" id="114155.A0A4Q9PFH3"/>
<name>A0A4Q9PFH3_9APHY</name>
<evidence type="ECO:0000256" key="1">
    <source>
        <dbReference type="ARBA" id="ARBA00022723"/>
    </source>
</evidence>
<organism evidence="7 8">
    <name type="scientific">Dichomitus squalens</name>
    <dbReference type="NCBI Taxonomy" id="114155"/>
    <lineage>
        <taxon>Eukaryota</taxon>
        <taxon>Fungi</taxon>
        <taxon>Dikarya</taxon>
        <taxon>Basidiomycota</taxon>
        <taxon>Agaricomycotina</taxon>
        <taxon>Agaricomycetes</taxon>
        <taxon>Polyporales</taxon>
        <taxon>Polyporaceae</taxon>
        <taxon>Dichomitus</taxon>
    </lineage>
</organism>
<dbReference type="AlphaFoldDB" id="A0A4Q9PFH3"/>
<feature type="region of interest" description="Disordered" evidence="5">
    <location>
        <begin position="1"/>
        <end position="25"/>
    </location>
</feature>
<dbReference type="Gene3D" id="6.10.140.2220">
    <property type="match status" value="1"/>
</dbReference>
<evidence type="ECO:0000256" key="5">
    <source>
        <dbReference type="SAM" id="MobiDB-lite"/>
    </source>
</evidence>
<dbReference type="Proteomes" id="UP000292082">
    <property type="component" value="Unassembled WGS sequence"/>
</dbReference>
<dbReference type="SUPFAM" id="SSF144232">
    <property type="entry name" value="HIT/MYND zinc finger-like"/>
    <property type="match status" value="1"/>
</dbReference>
<dbReference type="GO" id="GO:0008270">
    <property type="term" value="F:zinc ion binding"/>
    <property type="evidence" value="ECO:0007669"/>
    <property type="project" value="UniProtKB-KW"/>
</dbReference>
<reference evidence="7 8" key="1">
    <citation type="submission" date="2019-01" db="EMBL/GenBank/DDBJ databases">
        <title>Draft genome sequences of three monokaryotic isolates of the white-rot basidiomycete fungus Dichomitus squalens.</title>
        <authorList>
            <consortium name="DOE Joint Genome Institute"/>
            <person name="Lopez S.C."/>
            <person name="Andreopoulos B."/>
            <person name="Pangilinan J."/>
            <person name="Lipzen A."/>
            <person name="Riley R."/>
            <person name="Ahrendt S."/>
            <person name="Ng V."/>
            <person name="Barry K."/>
            <person name="Daum C."/>
            <person name="Grigoriev I.V."/>
            <person name="Hilden K.S."/>
            <person name="Makela M.R."/>
            <person name="de Vries R.P."/>
        </authorList>
    </citation>
    <scope>NUCLEOTIDE SEQUENCE [LARGE SCALE GENOMIC DNA]</scope>
    <source>
        <strain evidence="7 8">CBS 464.89</strain>
    </source>
</reference>
<feature type="domain" description="MYND-type" evidence="6">
    <location>
        <begin position="215"/>
        <end position="253"/>
    </location>
</feature>
<evidence type="ECO:0000256" key="3">
    <source>
        <dbReference type="ARBA" id="ARBA00022833"/>
    </source>
</evidence>
<dbReference type="Pfam" id="PF01753">
    <property type="entry name" value="zf-MYND"/>
    <property type="match status" value="1"/>
</dbReference>
<keyword evidence="3" id="KW-0862">Zinc</keyword>
<accession>A0A4Q9PFH3</accession>
<proteinExistence type="predicted"/>
<dbReference type="PROSITE" id="PS50865">
    <property type="entry name" value="ZF_MYND_2"/>
    <property type="match status" value="1"/>
</dbReference>